<dbReference type="Proteomes" id="UP001564626">
    <property type="component" value="Unassembled WGS sequence"/>
</dbReference>
<keyword evidence="4" id="KW-1185">Reference proteome</keyword>
<dbReference type="RefSeq" id="WP_345360074.1">
    <property type="nucleotide sequence ID" value="NZ_BAABII010000004.1"/>
</dbReference>
<dbReference type="CDD" id="cd05830">
    <property type="entry name" value="Sortase_E"/>
    <property type="match status" value="1"/>
</dbReference>
<keyword evidence="2" id="KW-0812">Transmembrane</keyword>
<evidence type="ECO:0000256" key="1">
    <source>
        <dbReference type="ARBA" id="ARBA00022801"/>
    </source>
</evidence>
<reference evidence="3 4" key="1">
    <citation type="submission" date="2024-08" db="EMBL/GenBank/DDBJ databases">
        <title>Genome mining of Saccharopolyspora cebuensis PGLac3 from Nigerian medicinal plant.</title>
        <authorList>
            <person name="Ezeobiora C.E."/>
            <person name="Igbokwe N.H."/>
            <person name="Amin D.H."/>
            <person name="Mendie U.E."/>
        </authorList>
    </citation>
    <scope>NUCLEOTIDE SEQUENCE [LARGE SCALE GENOMIC DNA]</scope>
    <source>
        <strain evidence="3 4">PGLac3</strain>
    </source>
</reference>
<accession>A0ABV4CJ80</accession>
<protein>
    <submittedName>
        <fullName evidence="3">Class E sortase</fullName>
    </submittedName>
</protein>
<dbReference type="InterPro" id="IPR053465">
    <property type="entry name" value="Sortase_Class_E"/>
</dbReference>
<feature type="transmembrane region" description="Helical" evidence="2">
    <location>
        <begin position="9"/>
        <end position="33"/>
    </location>
</feature>
<evidence type="ECO:0000256" key="2">
    <source>
        <dbReference type="SAM" id="Phobius"/>
    </source>
</evidence>
<evidence type="ECO:0000313" key="3">
    <source>
        <dbReference type="EMBL" id="MEY8041128.1"/>
    </source>
</evidence>
<sequence length="265" mass="28784">MHRPARGRFAVQVFGELLITVGLVVLLFVFYTLHVTDLFTARQQAEAGRELQQRWQERGPQPITEPVVPVAGEGFAQLHIPRFGPDYRFTVLEGTDQDTLAAGPGHYASTALPGERGNFAVAGHRIGRGAPFNDLDELESCDALVVETVAAWYVYRVLPMADEAIGWTGRGGDPRCAGVAPIGPPYDAAVGRRVVDPSSGEVIHPVPGAPLGVLPPDRRTRLITLTTCHPEFSAAQRLIVHGVLAAQYPKDAAHPELRPPELEER</sequence>
<dbReference type="Gene3D" id="2.40.260.10">
    <property type="entry name" value="Sortase"/>
    <property type="match status" value="1"/>
</dbReference>
<dbReference type="EMBL" id="JBGEHV010000031">
    <property type="protein sequence ID" value="MEY8041128.1"/>
    <property type="molecule type" value="Genomic_DNA"/>
</dbReference>
<keyword evidence="2" id="KW-1133">Transmembrane helix</keyword>
<dbReference type="NCBIfam" id="NF033747">
    <property type="entry name" value="class_E_sortase"/>
    <property type="match status" value="1"/>
</dbReference>
<dbReference type="Pfam" id="PF04203">
    <property type="entry name" value="Sortase"/>
    <property type="match status" value="1"/>
</dbReference>
<keyword evidence="1" id="KW-0378">Hydrolase</keyword>
<gene>
    <name evidence="3" type="ORF">AB8O55_17095</name>
</gene>
<dbReference type="InterPro" id="IPR023365">
    <property type="entry name" value="Sortase_dom-sf"/>
</dbReference>
<name>A0ABV4CJ80_9PSEU</name>
<comment type="caution">
    <text evidence="3">The sequence shown here is derived from an EMBL/GenBank/DDBJ whole genome shotgun (WGS) entry which is preliminary data.</text>
</comment>
<organism evidence="3 4">
    <name type="scientific">Saccharopolyspora cebuensis</name>
    <dbReference type="NCBI Taxonomy" id="418759"/>
    <lineage>
        <taxon>Bacteria</taxon>
        <taxon>Bacillati</taxon>
        <taxon>Actinomycetota</taxon>
        <taxon>Actinomycetes</taxon>
        <taxon>Pseudonocardiales</taxon>
        <taxon>Pseudonocardiaceae</taxon>
        <taxon>Saccharopolyspora</taxon>
    </lineage>
</organism>
<keyword evidence="2" id="KW-0472">Membrane</keyword>
<dbReference type="InterPro" id="IPR005754">
    <property type="entry name" value="Sortase"/>
</dbReference>
<dbReference type="SUPFAM" id="SSF63817">
    <property type="entry name" value="Sortase"/>
    <property type="match status" value="2"/>
</dbReference>
<evidence type="ECO:0000313" key="4">
    <source>
        <dbReference type="Proteomes" id="UP001564626"/>
    </source>
</evidence>
<proteinExistence type="predicted"/>
<dbReference type="InterPro" id="IPR042003">
    <property type="entry name" value="Sortase_E"/>
</dbReference>